<reference evidence="1" key="1">
    <citation type="journal article" date="2014" name="Int. J. Syst. Evol. Microbiol.">
        <title>Complete genome sequence of Corynebacterium casei LMG S-19264T (=DSM 44701T), isolated from a smear-ripened cheese.</title>
        <authorList>
            <consortium name="US DOE Joint Genome Institute (JGI-PGF)"/>
            <person name="Walter F."/>
            <person name="Albersmeier A."/>
            <person name="Kalinowski J."/>
            <person name="Ruckert C."/>
        </authorList>
    </citation>
    <scope>NUCLEOTIDE SEQUENCE</scope>
    <source>
        <strain evidence="1">CGMCC 1.7086</strain>
    </source>
</reference>
<reference evidence="1" key="2">
    <citation type="submission" date="2020-09" db="EMBL/GenBank/DDBJ databases">
        <authorList>
            <person name="Sun Q."/>
            <person name="Zhou Y."/>
        </authorList>
    </citation>
    <scope>NUCLEOTIDE SEQUENCE</scope>
    <source>
        <strain evidence="1">CGMCC 1.7086</strain>
    </source>
</reference>
<accession>A0A918DN33</accession>
<proteinExistence type="predicted"/>
<sequence>MRYVFASILIFSLVIGWLWPSQSEQDPPAPLTSKQRLAHAALPSSAPSIKPVTDWRLSHPLQLGLSKLEAGVQQQDINATYQLGRNLSWCFYSADSDEAHQQKLDELRRTGDSSSSFANNYDRYEYCRGISREQKNRFASLLMDAAQAGHPQAAVEIGKVSAKLYLQATGQDNLERDAYVKARQDYLTLRQQLLENTAHQGNVDALQLLVRDAAGQRMGNQSTAKALAYLKMLQQLDPDLSNQYQWQERRLQNTATADDIELAEQLSQSMLNQR</sequence>
<dbReference type="Proteomes" id="UP000606935">
    <property type="component" value="Unassembled WGS sequence"/>
</dbReference>
<organism evidence="1 2">
    <name type="scientific">Bowmanella pacifica</name>
    <dbReference type="NCBI Taxonomy" id="502051"/>
    <lineage>
        <taxon>Bacteria</taxon>
        <taxon>Pseudomonadati</taxon>
        <taxon>Pseudomonadota</taxon>
        <taxon>Gammaproteobacteria</taxon>
        <taxon>Alteromonadales</taxon>
        <taxon>Alteromonadaceae</taxon>
        <taxon>Bowmanella</taxon>
    </lineage>
</organism>
<gene>
    <name evidence="1" type="ORF">GCM10010982_36590</name>
</gene>
<dbReference type="RefSeq" id="WP_188698705.1">
    <property type="nucleotide sequence ID" value="NZ_BMLS01000008.1"/>
</dbReference>
<keyword evidence="2" id="KW-1185">Reference proteome</keyword>
<protein>
    <submittedName>
        <fullName evidence="1">Uncharacterized protein</fullName>
    </submittedName>
</protein>
<comment type="caution">
    <text evidence="1">The sequence shown here is derived from an EMBL/GenBank/DDBJ whole genome shotgun (WGS) entry which is preliminary data.</text>
</comment>
<name>A0A918DN33_9ALTE</name>
<dbReference type="AlphaFoldDB" id="A0A918DN33"/>
<evidence type="ECO:0000313" key="1">
    <source>
        <dbReference type="EMBL" id="GGO74235.1"/>
    </source>
</evidence>
<dbReference type="EMBL" id="BMLS01000008">
    <property type="protein sequence ID" value="GGO74235.1"/>
    <property type="molecule type" value="Genomic_DNA"/>
</dbReference>
<evidence type="ECO:0000313" key="2">
    <source>
        <dbReference type="Proteomes" id="UP000606935"/>
    </source>
</evidence>